<gene>
    <name evidence="1" type="ORF">NQZ67_02890</name>
</gene>
<dbReference type="AlphaFoldDB" id="A0A9X2MMJ2"/>
<evidence type="ECO:0000313" key="2">
    <source>
        <dbReference type="Proteomes" id="UP001141950"/>
    </source>
</evidence>
<organism evidence="1 2">
    <name type="scientific">Paenibacillus soyae</name>
    <dbReference type="NCBI Taxonomy" id="2969249"/>
    <lineage>
        <taxon>Bacteria</taxon>
        <taxon>Bacillati</taxon>
        <taxon>Bacillota</taxon>
        <taxon>Bacilli</taxon>
        <taxon>Bacillales</taxon>
        <taxon>Paenibacillaceae</taxon>
        <taxon>Paenibacillus</taxon>
    </lineage>
</organism>
<dbReference type="RefSeq" id="WP_257442589.1">
    <property type="nucleotide sequence ID" value="NZ_JANIPJ010000002.1"/>
</dbReference>
<accession>A0A9X2MMJ2</accession>
<dbReference type="Proteomes" id="UP001141950">
    <property type="component" value="Unassembled WGS sequence"/>
</dbReference>
<protein>
    <submittedName>
        <fullName evidence="1">Uncharacterized protein</fullName>
    </submittedName>
</protein>
<proteinExistence type="predicted"/>
<comment type="caution">
    <text evidence="1">The sequence shown here is derived from an EMBL/GenBank/DDBJ whole genome shotgun (WGS) entry which is preliminary data.</text>
</comment>
<dbReference type="EMBL" id="JANIPJ010000002">
    <property type="protein sequence ID" value="MCR2802817.1"/>
    <property type="molecule type" value="Genomic_DNA"/>
</dbReference>
<sequence>MKLIMNESFDNETIAFDGFSFKNCTFTNCVIIITTLQFHFEGCSFYGSTLHVDPDLPVFEVSHRLSQSAYDHETRCYRDDYKYPRTNVPLPTTAVH</sequence>
<name>A0A9X2MMJ2_9BACL</name>
<reference evidence="1" key="1">
    <citation type="submission" date="2022-08" db="EMBL/GenBank/DDBJ databases">
        <title>The genomic sequence of strain Paenibacillus sp. SCIV0701.</title>
        <authorList>
            <person name="Zhao H."/>
        </authorList>
    </citation>
    <scope>NUCLEOTIDE SEQUENCE</scope>
    <source>
        <strain evidence="1">SCIV0701</strain>
    </source>
</reference>
<evidence type="ECO:0000313" key="1">
    <source>
        <dbReference type="EMBL" id="MCR2802817.1"/>
    </source>
</evidence>
<keyword evidence="2" id="KW-1185">Reference proteome</keyword>